<evidence type="ECO:0000313" key="2">
    <source>
        <dbReference type="EMBL" id="ATA87095.1"/>
    </source>
</evidence>
<dbReference type="Proteomes" id="UP000217250">
    <property type="component" value="Chromosome"/>
</dbReference>
<keyword evidence="1" id="KW-1133">Transmembrane helix</keyword>
<protein>
    <recommendedName>
        <fullName evidence="4">Riboflavin synthase subunit beta</fullName>
    </recommendedName>
</protein>
<keyword evidence="1" id="KW-0812">Transmembrane</keyword>
<evidence type="ECO:0000256" key="1">
    <source>
        <dbReference type="SAM" id="Phobius"/>
    </source>
</evidence>
<evidence type="ECO:0008006" key="4">
    <source>
        <dbReference type="Google" id="ProtNLM"/>
    </source>
</evidence>
<dbReference type="EMBL" id="CP022386">
    <property type="protein sequence ID" value="ATA87095.1"/>
    <property type="molecule type" value="Genomic_DNA"/>
</dbReference>
<keyword evidence="1" id="KW-0472">Membrane</keyword>
<proteinExistence type="predicted"/>
<dbReference type="RefSeq" id="WP_081451906.1">
    <property type="nucleotide sequence ID" value="NZ_CAJPPZ010000052.1"/>
</dbReference>
<name>A0A250FRR4_9FLAO</name>
<accession>A0A250FRR4</accession>
<organism evidence="2 3">
    <name type="scientific">Capnocytophaga gingivalis</name>
    <dbReference type="NCBI Taxonomy" id="1017"/>
    <lineage>
        <taxon>Bacteria</taxon>
        <taxon>Pseudomonadati</taxon>
        <taxon>Bacteroidota</taxon>
        <taxon>Flavobacteriia</taxon>
        <taxon>Flavobacteriales</taxon>
        <taxon>Flavobacteriaceae</taxon>
        <taxon>Capnocytophaga</taxon>
    </lineage>
</organism>
<dbReference type="KEGG" id="cgh:CGC50_07945"/>
<evidence type="ECO:0000313" key="3">
    <source>
        <dbReference type="Proteomes" id="UP000217250"/>
    </source>
</evidence>
<dbReference type="AlphaFoldDB" id="A0A250FRR4"/>
<reference evidence="3" key="1">
    <citation type="submission" date="2017-06" db="EMBL/GenBank/DDBJ databases">
        <title>Capnocytophaga spp. assemblies.</title>
        <authorList>
            <person name="Gulvik C.A."/>
        </authorList>
    </citation>
    <scope>NUCLEOTIDE SEQUENCE [LARGE SCALE GENOMIC DNA]</scope>
    <source>
        <strain evidence="3">H1496</strain>
    </source>
</reference>
<feature type="transmembrane region" description="Helical" evidence="1">
    <location>
        <begin position="62"/>
        <end position="78"/>
    </location>
</feature>
<gene>
    <name evidence="2" type="ORF">CGC50_07945</name>
</gene>
<sequence>MKINFFKTQKIRQFSYQPRYYQETEERGGFSIVKHQSRASSFRRQWKEMRQPASIRSHSNRLVWVIVLVLILILFYFFDFNLSFFLNK</sequence>